<dbReference type="PROSITE" id="PS51161">
    <property type="entry name" value="ATP_CONE"/>
    <property type="match status" value="1"/>
</dbReference>
<dbReference type="Proteomes" id="UP001322744">
    <property type="component" value="Chromosome"/>
</dbReference>
<evidence type="ECO:0000256" key="2">
    <source>
        <dbReference type="ARBA" id="ARBA00022840"/>
    </source>
</evidence>
<dbReference type="CDD" id="cd01675">
    <property type="entry name" value="RNR_III"/>
    <property type="match status" value="1"/>
</dbReference>
<dbReference type="InterPro" id="IPR012833">
    <property type="entry name" value="NrdD"/>
</dbReference>
<keyword evidence="1 3" id="KW-0547">Nucleotide-binding</keyword>
<dbReference type="Pfam" id="PF03477">
    <property type="entry name" value="ATP-cone"/>
    <property type="match status" value="1"/>
</dbReference>
<reference evidence="5 6" key="1">
    <citation type="submission" date="2023-12" db="EMBL/GenBank/DDBJ databases">
        <authorList>
            <person name="Manesh M.J.H."/>
            <person name="Bing R.G."/>
            <person name="Willard D.J."/>
            <person name="Kelly R.M."/>
        </authorList>
    </citation>
    <scope>NUCLEOTIDE SEQUENCE [LARGE SCALE GENOMIC DNA]</scope>
    <source>
        <strain evidence="5 6">DSM 8977</strain>
    </source>
</reference>
<evidence type="ECO:0000313" key="6">
    <source>
        <dbReference type="Proteomes" id="UP001322744"/>
    </source>
</evidence>
<evidence type="ECO:0000313" key="5">
    <source>
        <dbReference type="EMBL" id="WPX09317.1"/>
    </source>
</evidence>
<dbReference type="InterPro" id="IPR005144">
    <property type="entry name" value="ATP-cone_dom"/>
</dbReference>
<dbReference type="Pfam" id="PF13597">
    <property type="entry name" value="NRDD"/>
    <property type="match status" value="1"/>
</dbReference>
<dbReference type="GO" id="GO:0008998">
    <property type="term" value="F:ribonucleoside-triphosphate reductase (thioredoxin) activity"/>
    <property type="evidence" value="ECO:0007669"/>
    <property type="project" value="UniProtKB-EC"/>
</dbReference>
<evidence type="ECO:0000259" key="4">
    <source>
        <dbReference type="PROSITE" id="PS51161"/>
    </source>
</evidence>
<keyword evidence="2 3" id="KW-0067">ATP-binding</keyword>
<dbReference type="EMBL" id="CP139957">
    <property type="protein sequence ID" value="WPX09317.1"/>
    <property type="molecule type" value="Genomic_DNA"/>
</dbReference>
<proteinExistence type="predicted"/>
<feature type="domain" description="ATP-cone" evidence="4">
    <location>
        <begin position="3"/>
        <end position="95"/>
    </location>
</feature>
<organism evidence="5 6">
    <name type="scientific">Anaerocellum danielii</name>
    <dbReference type="NCBI Taxonomy" id="1387557"/>
    <lineage>
        <taxon>Bacteria</taxon>
        <taxon>Bacillati</taxon>
        <taxon>Bacillota</taxon>
        <taxon>Bacillota incertae sedis</taxon>
        <taxon>Caldicellulosiruptorales</taxon>
        <taxon>Caldicellulosiruptoraceae</taxon>
        <taxon>Anaerocellum</taxon>
    </lineage>
</organism>
<dbReference type="PANTHER" id="PTHR21075">
    <property type="entry name" value="ANAEROBIC RIBONUCLEOSIDE-TRIPHOSPHATE REDUCTASE"/>
    <property type="match status" value="1"/>
</dbReference>
<protein>
    <submittedName>
        <fullName evidence="5">Ribonucleoside triphosphate reductase</fullName>
        <ecNumber evidence="5">1.17.4.2</ecNumber>
    </submittedName>
</protein>
<evidence type="ECO:0000256" key="1">
    <source>
        <dbReference type="ARBA" id="ARBA00022741"/>
    </source>
</evidence>
<dbReference type="Gene3D" id="3.20.70.20">
    <property type="match status" value="1"/>
</dbReference>
<keyword evidence="5" id="KW-0560">Oxidoreductase</keyword>
<dbReference type="PANTHER" id="PTHR21075:SF0">
    <property type="entry name" value="ANAEROBIC RIBONUCLEOSIDE-TRIPHOSPHATE REDUCTASE"/>
    <property type="match status" value="1"/>
</dbReference>
<dbReference type="NCBIfam" id="TIGR02487">
    <property type="entry name" value="NrdD"/>
    <property type="match status" value="1"/>
</dbReference>
<keyword evidence="6" id="KW-1185">Reference proteome</keyword>
<gene>
    <name evidence="5" type="ORF">SOJ16_000516</name>
</gene>
<sequence>MITKVMKRDGTVVDFDRKKIENAIFKAAKAVGGSDYSIAEKLTDQVIEILEQKFGYSIPHVEDIQDIVEKVLIENGHAKTAKAYILYRKQHQDMREFKNLFLDIENTVDQYIGKMDWRVNENSNMSYSLQGLNNHISTAVISKYWLNKIYPKEVAEAHINGDFHLHDLGVLGVYCCGWDLRDLLLNGFTGVEGKVASRPAKHFRSALGQIVNFFYTLQGEAAGAQAFSNFDTYLAPFIYYDKLTYSDVKQALQEFVFNTNVPTRVGFQSPFTNITLDLVPPSTLKDEPVIVGGQIMDRTYKEFQREMDMFNMAFAEVMMEGDAKGRIFSFPIPTYNITKDFDWDSPVVDKIMEMTAKYGLPYFSNFVNSDMKPEDARSMCCRLRLDNRELRKRGGGLFGANPLTGSIGVVTINLPRIGYLSKSEDEYFERLARLMDIAKTSLEIKREVLEDLTKKGLYPYSRFYLRDIYARFGEYWKNHFNTIGIVGMHESLLNFMGVGIDTKEGREFAIKVLDFMRERIRKYQEETGILYNLEATPAEGTSYRLARKDKQMFPDIITSGKDEPFYTNSTQLPVDYTDDIFTALDHQEELQIRYTGGTVLHGFVGEKIDDIQVCKEIVKKIAYNYRIPYYTITPTFSVCPDHGYVAGEHFSCPTCGKECEVYSRVVGYYRPVQCWNKGKQEEFKFRKEYKIAVRR</sequence>
<name>A0ABZ0U2K0_9FIRM</name>
<dbReference type="EC" id="1.17.4.2" evidence="5"/>
<accession>A0ABZ0U2K0</accession>
<dbReference type="NCBIfam" id="NF006126">
    <property type="entry name" value="PRK08270.1"/>
    <property type="match status" value="1"/>
</dbReference>
<dbReference type="SUPFAM" id="SSF51998">
    <property type="entry name" value="PFL-like glycyl radical enzymes"/>
    <property type="match status" value="1"/>
</dbReference>
<dbReference type="RefSeq" id="WP_045173977.1">
    <property type="nucleotide sequence ID" value="NZ_CP139957.1"/>
</dbReference>
<evidence type="ECO:0000256" key="3">
    <source>
        <dbReference type="PROSITE-ProRule" id="PRU00492"/>
    </source>
</evidence>